<dbReference type="AlphaFoldDB" id="A0AAV7QPI1"/>
<accession>A0AAV7QPI1</accession>
<gene>
    <name evidence="1" type="ORF">NDU88_008303</name>
</gene>
<keyword evidence="2" id="KW-1185">Reference proteome</keyword>
<evidence type="ECO:0000313" key="2">
    <source>
        <dbReference type="Proteomes" id="UP001066276"/>
    </source>
</evidence>
<evidence type="ECO:0000313" key="1">
    <source>
        <dbReference type="EMBL" id="KAJ1141975.1"/>
    </source>
</evidence>
<sequence length="207" mass="22328">MQALGARQGAYRPASPHLRCPTCDSVLPELRPRDAAHNLSIRNPQPGVVRCPGALLLLLLLLTFPLMREVRVRPRSALHLCAGRRPRRTSSSGVSQSRVWRPVVAVPWGEESVRSLSNRSPQLWASSPDPSLRRLLVRANAMRSPTEPQFVVGGVGFRPGMAPFQAGGADSSLHRRHSLQWAAAVPSLKPPLLLGVPGGGEVSSCLG</sequence>
<name>A0AAV7QPI1_PLEWA</name>
<proteinExistence type="predicted"/>
<dbReference type="Proteomes" id="UP001066276">
    <property type="component" value="Chromosome 6"/>
</dbReference>
<comment type="caution">
    <text evidence="1">The sequence shown here is derived from an EMBL/GenBank/DDBJ whole genome shotgun (WGS) entry which is preliminary data.</text>
</comment>
<organism evidence="1 2">
    <name type="scientific">Pleurodeles waltl</name>
    <name type="common">Iberian ribbed newt</name>
    <dbReference type="NCBI Taxonomy" id="8319"/>
    <lineage>
        <taxon>Eukaryota</taxon>
        <taxon>Metazoa</taxon>
        <taxon>Chordata</taxon>
        <taxon>Craniata</taxon>
        <taxon>Vertebrata</taxon>
        <taxon>Euteleostomi</taxon>
        <taxon>Amphibia</taxon>
        <taxon>Batrachia</taxon>
        <taxon>Caudata</taxon>
        <taxon>Salamandroidea</taxon>
        <taxon>Salamandridae</taxon>
        <taxon>Pleurodelinae</taxon>
        <taxon>Pleurodeles</taxon>
    </lineage>
</organism>
<reference evidence="1" key="1">
    <citation type="journal article" date="2022" name="bioRxiv">
        <title>Sequencing and chromosome-scale assembly of the giantPleurodeles waltlgenome.</title>
        <authorList>
            <person name="Brown T."/>
            <person name="Elewa A."/>
            <person name="Iarovenko S."/>
            <person name="Subramanian E."/>
            <person name="Araus A.J."/>
            <person name="Petzold A."/>
            <person name="Susuki M."/>
            <person name="Suzuki K.-i.T."/>
            <person name="Hayashi T."/>
            <person name="Toyoda A."/>
            <person name="Oliveira C."/>
            <person name="Osipova E."/>
            <person name="Leigh N.D."/>
            <person name="Simon A."/>
            <person name="Yun M.H."/>
        </authorList>
    </citation>
    <scope>NUCLEOTIDE SEQUENCE</scope>
    <source>
        <strain evidence="1">20211129_DDA</strain>
        <tissue evidence="1">Liver</tissue>
    </source>
</reference>
<protein>
    <submittedName>
        <fullName evidence="1">Uncharacterized protein</fullName>
    </submittedName>
</protein>
<dbReference type="EMBL" id="JANPWB010000010">
    <property type="protein sequence ID" value="KAJ1141975.1"/>
    <property type="molecule type" value="Genomic_DNA"/>
</dbReference>